<reference evidence="12" key="1">
    <citation type="journal article" date="2018" name="Antonie Van Leeuwenhoek">
        <title>Proteinivorax hydrogeniformans sp. nov., an anaerobic, haloalkaliphilic bacterium fermenting proteinaceous compounds with high hydrogen production.</title>
        <authorList>
            <person name="Boltyanskaya Y."/>
            <person name="Detkova E."/>
            <person name="Pimenov N."/>
            <person name="Kevbrin V."/>
        </authorList>
    </citation>
    <scope>NUCLEOTIDE SEQUENCE</scope>
    <source>
        <strain evidence="12">Z-710</strain>
    </source>
</reference>
<feature type="transmembrane region" description="Helical" evidence="10">
    <location>
        <begin position="372"/>
        <end position="393"/>
    </location>
</feature>
<evidence type="ECO:0000256" key="8">
    <source>
        <dbReference type="ARBA" id="ARBA00023136"/>
    </source>
</evidence>
<dbReference type="InterPro" id="IPR001992">
    <property type="entry name" value="T2SS_GspF/T4SS_PilC_CS"/>
</dbReference>
<dbReference type="RefSeq" id="WP_353892531.1">
    <property type="nucleotide sequence ID" value="NZ_CP159485.1"/>
</dbReference>
<reference evidence="12" key="2">
    <citation type="submission" date="2024-06" db="EMBL/GenBank/DDBJ databases">
        <authorList>
            <person name="Petrova K.O."/>
            <person name="Toshchakov S.V."/>
            <person name="Boltjanskaja Y.V."/>
            <person name="Kevbrin V.V."/>
        </authorList>
    </citation>
    <scope>NUCLEOTIDE SEQUENCE</scope>
    <source>
        <strain evidence="12">Z-710</strain>
    </source>
</reference>
<comment type="similarity">
    <text evidence="2 9">Belongs to the GSP F family.</text>
</comment>
<evidence type="ECO:0000313" key="12">
    <source>
        <dbReference type="EMBL" id="XCI27954.1"/>
    </source>
</evidence>
<comment type="subcellular location">
    <subcellularLocation>
        <location evidence="1">Cell inner membrane</location>
        <topology evidence="1">Multi-pass membrane protein</topology>
    </subcellularLocation>
    <subcellularLocation>
        <location evidence="9">Cell membrane</location>
        <topology evidence="9">Multi-pass membrane protein</topology>
    </subcellularLocation>
</comment>
<protein>
    <submittedName>
        <fullName evidence="12">Type II secretion system F family protein</fullName>
    </submittedName>
</protein>
<feature type="domain" description="Type II secretion system protein GspF" evidence="11">
    <location>
        <begin position="269"/>
        <end position="391"/>
    </location>
</feature>
<keyword evidence="7 10" id="KW-1133">Transmembrane helix</keyword>
<keyword evidence="3 9" id="KW-0813">Transport</keyword>
<evidence type="ECO:0000256" key="10">
    <source>
        <dbReference type="SAM" id="Phobius"/>
    </source>
</evidence>
<dbReference type="PRINTS" id="PR00812">
    <property type="entry name" value="BCTERIALGSPF"/>
</dbReference>
<gene>
    <name evidence="12" type="ORF">PRVXH_001883</name>
</gene>
<feature type="domain" description="Type II secretion system protein GspF" evidence="11">
    <location>
        <begin position="64"/>
        <end position="187"/>
    </location>
</feature>
<dbReference type="InterPro" id="IPR018076">
    <property type="entry name" value="T2SS_GspF_dom"/>
</dbReference>
<evidence type="ECO:0000256" key="3">
    <source>
        <dbReference type="ARBA" id="ARBA00022448"/>
    </source>
</evidence>
<evidence type="ECO:0000256" key="5">
    <source>
        <dbReference type="ARBA" id="ARBA00022519"/>
    </source>
</evidence>
<keyword evidence="5" id="KW-0997">Cell inner membrane</keyword>
<dbReference type="EMBL" id="CP159485">
    <property type="protein sequence ID" value="XCI27954.1"/>
    <property type="molecule type" value="Genomic_DNA"/>
</dbReference>
<dbReference type="GO" id="GO:0005886">
    <property type="term" value="C:plasma membrane"/>
    <property type="evidence" value="ECO:0007669"/>
    <property type="project" value="UniProtKB-SubCell"/>
</dbReference>
<evidence type="ECO:0000259" key="11">
    <source>
        <dbReference type="Pfam" id="PF00482"/>
    </source>
</evidence>
<dbReference type="Pfam" id="PF00482">
    <property type="entry name" value="T2SSF"/>
    <property type="match status" value="2"/>
</dbReference>
<evidence type="ECO:0000256" key="1">
    <source>
        <dbReference type="ARBA" id="ARBA00004429"/>
    </source>
</evidence>
<feature type="transmembrane region" description="Helical" evidence="10">
    <location>
        <begin position="164"/>
        <end position="186"/>
    </location>
</feature>
<dbReference type="InterPro" id="IPR042094">
    <property type="entry name" value="T2SS_GspF_sf"/>
</dbReference>
<dbReference type="AlphaFoldDB" id="A0AAU8HQW8"/>
<dbReference type="InterPro" id="IPR003004">
    <property type="entry name" value="GspF/PilC"/>
</dbReference>
<dbReference type="Gene3D" id="1.20.81.30">
    <property type="entry name" value="Type II secretion system (T2SS), domain F"/>
    <property type="match status" value="2"/>
</dbReference>
<keyword evidence="8 10" id="KW-0472">Membrane</keyword>
<sequence>MNYKYVGKDTLGNVVKGNIEAENEQRALWLLKEKEVFVTKIKEIEQTKSIGQKGRIKLKDMAIFCNQLSAMVESGVPVAKALKSLQQQTESKVLKRNLVEVVKDIEGGKSLSESLKEREGAFPQIFISLIEVGEMGGVLDVTLKRLAEFFEREKEINDKVRSALTYPAFIMAFSGIAIIFLLVFVIPNFVQMFVDMGVEDELPTITVVLISITDLLRQDFITLIIIVLAALMLAKHLLRNEKIAKYIDGKKINLPIFGSLLRKVALSKFTKTLAIMVQSGVDIITALGLVSKTVENRDFEERILEAREHLREGTGLVDQLKNNPFIDTMAIQMIEVGEETGSLDKMLDKVAKFNEDEVKHTTDRVSSLIEPIMIVVLAVIVAAILMAVLLPMFDLLHVI</sequence>
<name>A0AAU8HQW8_9FIRM</name>
<keyword evidence="6 9" id="KW-0812">Transmembrane</keyword>
<dbReference type="GO" id="GO:0009306">
    <property type="term" value="P:protein secretion"/>
    <property type="evidence" value="ECO:0007669"/>
    <property type="project" value="InterPro"/>
</dbReference>
<accession>A0AAU8HQW8</accession>
<dbReference type="FunFam" id="1.20.81.30:FF:000001">
    <property type="entry name" value="Type II secretion system protein F"/>
    <property type="match status" value="2"/>
</dbReference>
<proteinExistence type="inferred from homology"/>
<evidence type="ECO:0000256" key="4">
    <source>
        <dbReference type="ARBA" id="ARBA00022475"/>
    </source>
</evidence>
<evidence type="ECO:0000256" key="2">
    <source>
        <dbReference type="ARBA" id="ARBA00005745"/>
    </source>
</evidence>
<keyword evidence="4" id="KW-1003">Cell membrane</keyword>
<dbReference type="PROSITE" id="PS00874">
    <property type="entry name" value="T2SP_F"/>
    <property type="match status" value="1"/>
</dbReference>
<evidence type="ECO:0000256" key="6">
    <source>
        <dbReference type="ARBA" id="ARBA00022692"/>
    </source>
</evidence>
<dbReference type="PANTHER" id="PTHR30012">
    <property type="entry name" value="GENERAL SECRETION PATHWAY PROTEIN"/>
    <property type="match status" value="1"/>
</dbReference>
<evidence type="ECO:0000256" key="7">
    <source>
        <dbReference type="ARBA" id="ARBA00022989"/>
    </source>
</evidence>
<dbReference type="PANTHER" id="PTHR30012:SF0">
    <property type="entry name" value="TYPE II SECRETION SYSTEM PROTEIN F-RELATED"/>
    <property type="match status" value="1"/>
</dbReference>
<evidence type="ECO:0000256" key="9">
    <source>
        <dbReference type="RuleBase" id="RU003923"/>
    </source>
</evidence>
<organism evidence="12">
    <name type="scientific">Proteinivorax hydrogeniformans</name>
    <dbReference type="NCBI Taxonomy" id="1826727"/>
    <lineage>
        <taxon>Bacteria</taxon>
        <taxon>Bacillati</taxon>
        <taxon>Bacillota</taxon>
        <taxon>Clostridia</taxon>
        <taxon>Eubacteriales</taxon>
        <taxon>Proteinivoracaceae</taxon>
        <taxon>Proteinivorax</taxon>
    </lineage>
</organism>
<feature type="transmembrane region" description="Helical" evidence="10">
    <location>
        <begin position="220"/>
        <end position="238"/>
    </location>
</feature>